<comment type="caution">
    <text evidence="1">The sequence shown here is derived from an EMBL/GenBank/DDBJ whole genome shotgun (WGS) entry which is preliminary data.</text>
</comment>
<name>X1HJI1_9ZZZZ</name>
<organism evidence="1">
    <name type="scientific">marine sediment metagenome</name>
    <dbReference type="NCBI Taxonomy" id="412755"/>
    <lineage>
        <taxon>unclassified sequences</taxon>
        <taxon>metagenomes</taxon>
        <taxon>ecological metagenomes</taxon>
    </lineage>
</organism>
<evidence type="ECO:0000313" key="1">
    <source>
        <dbReference type="EMBL" id="GAH53964.1"/>
    </source>
</evidence>
<sequence length="59" mass="6590">LIAEVEPLKLIEPVKPMEPVKPSSINISAGDNGYLNINLKIHKGQKETLNRILQETILK</sequence>
<feature type="non-terminal residue" evidence="1">
    <location>
        <position position="1"/>
    </location>
</feature>
<dbReference type="AlphaFoldDB" id="X1HJI1"/>
<dbReference type="EMBL" id="BARU01020861">
    <property type="protein sequence ID" value="GAH53964.1"/>
    <property type="molecule type" value="Genomic_DNA"/>
</dbReference>
<accession>X1HJI1</accession>
<reference evidence="1" key="1">
    <citation type="journal article" date="2014" name="Front. Microbiol.">
        <title>High frequency of phylogenetically diverse reductive dehalogenase-homologous genes in deep subseafloor sedimentary metagenomes.</title>
        <authorList>
            <person name="Kawai M."/>
            <person name="Futagami T."/>
            <person name="Toyoda A."/>
            <person name="Takaki Y."/>
            <person name="Nishi S."/>
            <person name="Hori S."/>
            <person name="Arai W."/>
            <person name="Tsubouchi T."/>
            <person name="Morono Y."/>
            <person name="Uchiyama I."/>
            <person name="Ito T."/>
            <person name="Fujiyama A."/>
            <person name="Inagaki F."/>
            <person name="Takami H."/>
        </authorList>
    </citation>
    <scope>NUCLEOTIDE SEQUENCE</scope>
    <source>
        <strain evidence="1">Expedition CK06-06</strain>
    </source>
</reference>
<proteinExistence type="predicted"/>
<protein>
    <submittedName>
        <fullName evidence="1">Uncharacterized protein</fullName>
    </submittedName>
</protein>
<gene>
    <name evidence="1" type="ORF">S03H2_34215</name>
</gene>